<gene>
    <name evidence="2" type="ORF">BOTCAL_0115g00100</name>
</gene>
<accession>A0A4Y8D4X8</accession>
<dbReference type="AlphaFoldDB" id="A0A4Y8D4X8"/>
<reference evidence="2 3" key="1">
    <citation type="submission" date="2017-11" db="EMBL/GenBank/DDBJ databases">
        <title>Comparative genomics of Botrytis spp.</title>
        <authorList>
            <person name="Valero-Jimenez C.A."/>
            <person name="Tapia P."/>
            <person name="Veloso J."/>
            <person name="Silva-Moreno E."/>
            <person name="Staats M."/>
            <person name="Valdes J.H."/>
            <person name="Van Kan J.A.L."/>
        </authorList>
    </citation>
    <scope>NUCLEOTIDE SEQUENCE [LARGE SCALE GENOMIC DNA]</scope>
    <source>
        <strain evidence="2 3">MUCL2830</strain>
    </source>
</reference>
<comment type="caution">
    <text evidence="2">The sequence shown here is derived from an EMBL/GenBank/DDBJ whole genome shotgun (WGS) entry which is preliminary data.</text>
</comment>
<evidence type="ECO:0000256" key="1">
    <source>
        <dbReference type="SAM" id="MobiDB-lite"/>
    </source>
</evidence>
<evidence type="ECO:0000313" key="2">
    <source>
        <dbReference type="EMBL" id="TEY69490.1"/>
    </source>
</evidence>
<feature type="region of interest" description="Disordered" evidence="1">
    <location>
        <begin position="169"/>
        <end position="212"/>
    </location>
</feature>
<organism evidence="2 3">
    <name type="scientific">Botryotinia calthae</name>
    <dbReference type="NCBI Taxonomy" id="38488"/>
    <lineage>
        <taxon>Eukaryota</taxon>
        <taxon>Fungi</taxon>
        <taxon>Dikarya</taxon>
        <taxon>Ascomycota</taxon>
        <taxon>Pezizomycotina</taxon>
        <taxon>Leotiomycetes</taxon>
        <taxon>Helotiales</taxon>
        <taxon>Sclerotiniaceae</taxon>
        <taxon>Botryotinia</taxon>
    </lineage>
</organism>
<evidence type="ECO:0000313" key="3">
    <source>
        <dbReference type="Proteomes" id="UP000297299"/>
    </source>
</evidence>
<keyword evidence="3" id="KW-1185">Reference proteome</keyword>
<proteinExistence type="predicted"/>
<dbReference type="Proteomes" id="UP000297299">
    <property type="component" value="Unassembled WGS sequence"/>
</dbReference>
<sequence length="459" mass="51819">MSSPQNTASPNMDRRSSLRIRVPKLPDIKGTSSSARKSLRQLLRQSTTATGTVARSPMNTSATAFATAFTPRIYQSIYPKLDVVPVPSEPAEQIAIVTNGSSSSASPKKKTRLCKQIPLSTPKKPTLSGVSSLDLKTSTLANFTEESPKAHNKQSVINLARTSIPLTSSHKTSYDLNSQDEDEMPATKSTMVPKRSRSLSQNTFQNNKKRSRQVFEEPEKTCMISCGIGGQLDDYATFYFTKTDFQALLETAPHFNKFRKPYSNSIYVRGYMALSSRVIIQWLTKGTIMPLELHKPGRADGFSNYPFVHTYIMANDFNLPEMCDELMDMAMRELWGSGDEAVILPDVRNLHTVYSQTDPGNPLRKLYIAVFDWLLTSDECNRDTGRPRISSSELWNLLSRSENAGIDYINYCRSQITDRGTYEHPLDPRKWNLCELHQHFPFNNCPMWIKQRDAALEDN</sequence>
<dbReference type="EMBL" id="PHWZ01000115">
    <property type="protein sequence ID" value="TEY69490.1"/>
    <property type="molecule type" value="Genomic_DNA"/>
</dbReference>
<feature type="region of interest" description="Disordered" evidence="1">
    <location>
        <begin position="1"/>
        <end position="55"/>
    </location>
</feature>
<name>A0A4Y8D4X8_9HELO</name>
<dbReference type="OrthoDB" id="3537181at2759"/>
<feature type="compositionally biased region" description="Polar residues" evidence="1">
    <location>
        <begin position="43"/>
        <end position="55"/>
    </location>
</feature>
<protein>
    <submittedName>
        <fullName evidence="2">Uncharacterized protein</fullName>
    </submittedName>
</protein>
<feature type="compositionally biased region" description="Polar residues" evidence="1">
    <location>
        <begin position="1"/>
        <end position="10"/>
    </location>
</feature>